<feature type="transmembrane region" description="Helical" evidence="7">
    <location>
        <begin position="59"/>
        <end position="79"/>
    </location>
</feature>
<keyword evidence="4 7" id="KW-0812">Transmembrane</keyword>
<dbReference type="PANTHER" id="PTHR43386">
    <property type="entry name" value="OLIGOPEPTIDE TRANSPORT SYSTEM PERMEASE PROTEIN APPC"/>
    <property type="match status" value="1"/>
</dbReference>
<feature type="transmembrane region" description="Helical" evidence="7">
    <location>
        <begin position="127"/>
        <end position="153"/>
    </location>
</feature>
<feature type="transmembrane region" description="Helical" evidence="7">
    <location>
        <begin position="238"/>
        <end position="260"/>
    </location>
</feature>
<keyword evidence="6 7" id="KW-0472">Membrane</keyword>
<dbReference type="InterPro" id="IPR035906">
    <property type="entry name" value="MetI-like_sf"/>
</dbReference>
<dbReference type="EMBL" id="BAAANL010000001">
    <property type="protein sequence ID" value="GAA1852987.1"/>
    <property type="molecule type" value="Genomic_DNA"/>
</dbReference>
<proteinExistence type="inferred from homology"/>
<evidence type="ECO:0000256" key="7">
    <source>
        <dbReference type="RuleBase" id="RU363032"/>
    </source>
</evidence>
<gene>
    <name evidence="10" type="ORF">GCM10009751_07000</name>
</gene>
<evidence type="ECO:0000256" key="3">
    <source>
        <dbReference type="ARBA" id="ARBA00022475"/>
    </source>
</evidence>
<dbReference type="CDD" id="cd06261">
    <property type="entry name" value="TM_PBP2"/>
    <property type="match status" value="1"/>
</dbReference>
<evidence type="ECO:0000256" key="6">
    <source>
        <dbReference type="ARBA" id="ARBA00023136"/>
    </source>
</evidence>
<dbReference type="PANTHER" id="PTHR43386:SF1">
    <property type="entry name" value="D,D-DIPEPTIDE TRANSPORT SYSTEM PERMEASE PROTEIN DDPC-RELATED"/>
    <property type="match status" value="1"/>
</dbReference>
<evidence type="ECO:0000256" key="4">
    <source>
        <dbReference type="ARBA" id="ARBA00022692"/>
    </source>
</evidence>
<evidence type="ECO:0000313" key="10">
    <source>
        <dbReference type="EMBL" id="GAA1852987.1"/>
    </source>
</evidence>
<keyword evidence="11" id="KW-1185">Reference proteome</keyword>
<evidence type="ECO:0000259" key="9">
    <source>
        <dbReference type="PROSITE" id="PS50928"/>
    </source>
</evidence>
<dbReference type="InterPro" id="IPR025966">
    <property type="entry name" value="OppC_N"/>
</dbReference>
<reference evidence="10 11" key="1">
    <citation type="journal article" date="2019" name="Int. J. Syst. Evol. Microbiol.">
        <title>The Global Catalogue of Microorganisms (GCM) 10K type strain sequencing project: providing services to taxonomists for standard genome sequencing and annotation.</title>
        <authorList>
            <consortium name="The Broad Institute Genomics Platform"/>
            <consortium name="The Broad Institute Genome Sequencing Center for Infectious Disease"/>
            <person name="Wu L."/>
            <person name="Ma J."/>
        </authorList>
    </citation>
    <scope>NUCLEOTIDE SEQUENCE [LARGE SCALE GENOMIC DNA]</scope>
    <source>
        <strain evidence="10 11">JCM 14326</strain>
    </source>
</reference>
<keyword evidence="2 7" id="KW-0813">Transport</keyword>
<protein>
    <submittedName>
        <fullName evidence="10">ABC transporter permease</fullName>
    </submittedName>
</protein>
<evidence type="ECO:0000313" key="11">
    <source>
        <dbReference type="Proteomes" id="UP001501094"/>
    </source>
</evidence>
<evidence type="ECO:0000256" key="5">
    <source>
        <dbReference type="ARBA" id="ARBA00022989"/>
    </source>
</evidence>
<dbReference type="SUPFAM" id="SSF161098">
    <property type="entry name" value="MetI-like"/>
    <property type="match status" value="1"/>
</dbReference>
<feature type="transmembrane region" description="Helical" evidence="7">
    <location>
        <begin position="160"/>
        <end position="181"/>
    </location>
</feature>
<feature type="region of interest" description="Disordered" evidence="8">
    <location>
        <begin position="1"/>
        <end position="38"/>
    </location>
</feature>
<feature type="region of interest" description="Disordered" evidence="8">
    <location>
        <begin position="324"/>
        <end position="347"/>
    </location>
</feature>
<organism evidence="10 11">
    <name type="scientific">Myceligenerans crystallogenes</name>
    <dbReference type="NCBI Taxonomy" id="316335"/>
    <lineage>
        <taxon>Bacteria</taxon>
        <taxon>Bacillati</taxon>
        <taxon>Actinomycetota</taxon>
        <taxon>Actinomycetes</taxon>
        <taxon>Micrococcales</taxon>
        <taxon>Promicromonosporaceae</taxon>
        <taxon>Myceligenerans</taxon>
    </lineage>
</organism>
<comment type="caution">
    <text evidence="10">The sequence shown here is derived from an EMBL/GenBank/DDBJ whole genome shotgun (WGS) entry which is preliminary data.</text>
</comment>
<evidence type="ECO:0000256" key="1">
    <source>
        <dbReference type="ARBA" id="ARBA00004651"/>
    </source>
</evidence>
<dbReference type="Pfam" id="PF12911">
    <property type="entry name" value="OppC_N"/>
    <property type="match status" value="1"/>
</dbReference>
<feature type="transmembrane region" description="Helical" evidence="7">
    <location>
        <begin position="187"/>
        <end position="207"/>
    </location>
</feature>
<dbReference type="Proteomes" id="UP001501094">
    <property type="component" value="Unassembled WGS sequence"/>
</dbReference>
<accession>A0ABN2N824</accession>
<evidence type="ECO:0000256" key="8">
    <source>
        <dbReference type="SAM" id="MobiDB-lite"/>
    </source>
</evidence>
<feature type="transmembrane region" description="Helical" evidence="7">
    <location>
        <begin position="295"/>
        <end position="314"/>
    </location>
</feature>
<keyword evidence="3" id="KW-1003">Cell membrane</keyword>
<dbReference type="InterPro" id="IPR050366">
    <property type="entry name" value="BP-dependent_transpt_permease"/>
</dbReference>
<dbReference type="Pfam" id="PF00528">
    <property type="entry name" value="BPD_transp_1"/>
    <property type="match status" value="1"/>
</dbReference>
<feature type="compositionally biased region" description="Low complexity" evidence="8">
    <location>
        <begin position="13"/>
        <end position="34"/>
    </location>
</feature>
<feature type="domain" description="ABC transmembrane type-1" evidence="9">
    <location>
        <begin position="125"/>
        <end position="314"/>
    </location>
</feature>
<comment type="similarity">
    <text evidence="7">Belongs to the binding-protein-dependent transport system permease family.</text>
</comment>
<dbReference type="RefSeq" id="WP_344099540.1">
    <property type="nucleotide sequence ID" value="NZ_BAAANL010000001.1"/>
</dbReference>
<feature type="compositionally biased region" description="Basic and acidic residues" evidence="8">
    <location>
        <begin position="1"/>
        <end position="10"/>
    </location>
</feature>
<dbReference type="PROSITE" id="PS50928">
    <property type="entry name" value="ABC_TM1"/>
    <property type="match status" value="1"/>
</dbReference>
<keyword evidence="5 7" id="KW-1133">Transmembrane helix</keyword>
<sequence>MNDHALRADDDAAPAASPGTAPPAAARPAAAGAPPGDPGARHYTAGGLVLRRFLRHRGAMVATAVLVVVVLAAFTSIGVGPVPGWWDKDVATAYDKLGDGAPTWEHPFGQDTIGKDYLALVMRGTQVSLFIAFGVGVISTVVGTVVGAVAGYFRGFLDAILMRVTDVVIIVPLLAIAAVLGRTSDGNLGLLVLALGAVLWTSLARLVRAEVLSLRERDFVLAARAVGTGPARIILRHLLPNAVGVVIVQATLTIAVAILLETSLSFLGFGVQRPDVSLGSLISEYEGAFSTRPWLFWWPGLLILAVALCVNFIGDGLRDAFDPRQTSGGTRARGPRTAALPSGKAGL</sequence>
<evidence type="ECO:0000256" key="2">
    <source>
        <dbReference type="ARBA" id="ARBA00022448"/>
    </source>
</evidence>
<name>A0ABN2N824_9MICO</name>
<comment type="subcellular location">
    <subcellularLocation>
        <location evidence="1 7">Cell membrane</location>
        <topology evidence="1 7">Multi-pass membrane protein</topology>
    </subcellularLocation>
</comment>
<dbReference type="Gene3D" id="1.10.3720.10">
    <property type="entry name" value="MetI-like"/>
    <property type="match status" value="1"/>
</dbReference>
<dbReference type="InterPro" id="IPR000515">
    <property type="entry name" value="MetI-like"/>
</dbReference>